<dbReference type="PANTHER" id="PTHR20836">
    <property type="entry name" value="DIHYDRODIPICOLINATE REDUCTASE"/>
    <property type="match status" value="1"/>
</dbReference>
<feature type="domain" description="Dihydrodipicolinate reductase C-terminal" evidence="12">
    <location>
        <begin position="115"/>
        <end position="249"/>
    </location>
</feature>
<comment type="caution">
    <text evidence="13">The sequence shown here is derived from an EMBL/GenBank/DDBJ whole genome shotgun (WGS) entry which is preliminary data.</text>
</comment>
<dbReference type="InterPro" id="IPR022664">
    <property type="entry name" value="DapB_N_CS"/>
</dbReference>
<organism evidence="13 14">
    <name type="scientific">Ruminococcus bromii</name>
    <dbReference type="NCBI Taxonomy" id="40518"/>
    <lineage>
        <taxon>Bacteria</taxon>
        <taxon>Bacillati</taxon>
        <taxon>Bacillota</taxon>
        <taxon>Clostridia</taxon>
        <taxon>Eubacteriales</taxon>
        <taxon>Oscillospiraceae</taxon>
        <taxon>Ruminococcus</taxon>
    </lineage>
</organism>
<feature type="binding site" evidence="9">
    <location>
        <begin position="85"/>
        <end position="87"/>
    </location>
    <ligand>
        <name>NAD(+)</name>
        <dbReference type="ChEBI" id="CHEBI:57540"/>
    </ligand>
</feature>
<feature type="binding site" evidence="9">
    <location>
        <begin position="109"/>
        <end position="112"/>
    </location>
    <ligand>
        <name>NAD(+)</name>
        <dbReference type="ChEBI" id="CHEBI:57540"/>
    </ligand>
</feature>
<accession>A0A2N0UZN1</accession>
<dbReference type="InterPro" id="IPR023940">
    <property type="entry name" value="DHDPR_bac"/>
</dbReference>
<dbReference type="Pfam" id="PF05173">
    <property type="entry name" value="DapB_C"/>
    <property type="match status" value="1"/>
</dbReference>
<dbReference type="GO" id="GO:0005829">
    <property type="term" value="C:cytosol"/>
    <property type="evidence" value="ECO:0007669"/>
    <property type="project" value="TreeGrafter"/>
</dbReference>
<evidence type="ECO:0000256" key="1">
    <source>
        <dbReference type="ARBA" id="ARBA00006642"/>
    </source>
</evidence>
<feature type="binding site" evidence="9">
    <location>
        <position position="38"/>
    </location>
    <ligand>
        <name>NAD(+)</name>
        <dbReference type="ChEBI" id="CHEBI:57540"/>
    </ligand>
</feature>
<evidence type="ECO:0000256" key="3">
    <source>
        <dbReference type="ARBA" id="ARBA00022605"/>
    </source>
</evidence>
<dbReference type="FunFam" id="3.30.360.10:FF:000004">
    <property type="entry name" value="4-hydroxy-tetrahydrodipicolinate reductase"/>
    <property type="match status" value="1"/>
</dbReference>
<keyword evidence="14" id="KW-1185">Reference proteome</keyword>
<dbReference type="AlphaFoldDB" id="A0A2N0UZN1"/>
<feature type="active site" description="Proton donor/acceptor" evidence="9">
    <location>
        <position position="142"/>
    </location>
</feature>
<dbReference type="InterPro" id="IPR022663">
    <property type="entry name" value="DapB_C"/>
</dbReference>
<comment type="subcellular location">
    <subcellularLocation>
        <location evidence="9">Cytoplasm</location>
    </subcellularLocation>
</comment>
<evidence type="ECO:0000256" key="5">
    <source>
        <dbReference type="ARBA" id="ARBA00022915"/>
    </source>
</evidence>
<dbReference type="SUPFAM" id="SSF51735">
    <property type="entry name" value="NAD(P)-binding Rossmann-fold domains"/>
    <property type="match status" value="1"/>
</dbReference>
<dbReference type="PROSITE" id="PS01298">
    <property type="entry name" value="DAPB"/>
    <property type="match status" value="1"/>
</dbReference>
<gene>
    <name evidence="9 13" type="primary">dapB</name>
    <name evidence="13" type="ORF">RBATCC27255_00356</name>
</gene>
<keyword evidence="5 9" id="KW-0220">Diaminopimelate biosynthesis</keyword>
<evidence type="ECO:0000256" key="4">
    <source>
        <dbReference type="ARBA" id="ARBA00022857"/>
    </source>
</evidence>
<dbReference type="GO" id="GO:0051287">
    <property type="term" value="F:NAD binding"/>
    <property type="evidence" value="ECO:0007669"/>
    <property type="project" value="UniProtKB-UniRule"/>
</dbReference>
<proteinExistence type="inferred from homology"/>
<dbReference type="EMBL" id="NNSR01000026">
    <property type="protein sequence ID" value="PKD32408.1"/>
    <property type="molecule type" value="Genomic_DNA"/>
</dbReference>
<evidence type="ECO:0000313" key="14">
    <source>
        <dbReference type="Proteomes" id="UP000233425"/>
    </source>
</evidence>
<dbReference type="GO" id="GO:0019877">
    <property type="term" value="P:diaminopimelate biosynthetic process"/>
    <property type="evidence" value="ECO:0007669"/>
    <property type="project" value="UniProtKB-UniRule"/>
</dbReference>
<reference evidence="13" key="1">
    <citation type="journal article" date="2018" name="Environ. Microbiol.">
        <title>Sporulation capability and amylosome conservation among diverse human colonic and rumen isolates of the keystone starch-degrader Ruminococcus bromii.</title>
        <authorList>
            <person name="Mukhopadhya I."/>
            <person name="Morais S."/>
            <person name="Laverde-Gomez J."/>
            <person name="Sheridan P.O."/>
            <person name="Walker A.W."/>
            <person name="Kelly W."/>
            <person name="Klieve A.V."/>
            <person name="Ouwerkerk D."/>
            <person name="Duncan S.H."/>
            <person name="Louis P."/>
            <person name="Koropatkin N."/>
            <person name="Cockburn D."/>
            <person name="Kibler R."/>
            <person name="Cooper P.J."/>
            <person name="Sandoval C."/>
            <person name="Crost E."/>
            <person name="Juge N."/>
            <person name="Bayer E.A."/>
            <person name="Flint H.J."/>
        </authorList>
    </citation>
    <scope>NUCLEOTIDE SEQUENCE [LARGE SCALE GENOMIC DNA]</scope>
    <source>
        <strain evidence="13">ATCC 27255</strain>
    </source>
</reference>
<comment type="subunit">
    <text evidence="9">Homotetramer.</text>
</comment>
<evidence type="ECO:0000256" key="8">
    <source>
        <dbReference type="ARBA" id="ARBA00023154"/>
    </source>
</evidence>
<feature type="domain" description="Dihydrodipicolinate reductase N-terminal" evidence="11">
    <location>
        <begin position="4"/>
        <end position="112"/>
    </location>
</feature>
<comment type="similarity">
    <text evidence="1 9">Belongs to the DapB family.</text>
</comment>
<comment type="catalytic activity">
    <reaction evidence="9">
        <text>(S)-2,3,4,5-tetrahydrodipicolinate + NADP(+) + H2O = (2S,4S)-4-hydroxy-2,3,4,5-tetrahydrodipicolinate + NADPH + H(+)</text>
        <dbReference type="Rhea" id="RHEA:35331"/>
        <dbReference type="ChEBI" id="CHEBI:15377"/>
        <dbReference type="ChEBI" id="CHEBI:15378"/>
        <dbReference type="ChEBI" id="CHEBI:16845"/>
        <dbReference type="ChEBI" id="CHEBI:57783"/>
        <dbReference type="ChEBI" id="CHEBI:58349"/>
        <dbReference type="ChEBI" id="CHEBI:67139"/>
        <dbReference type="EC" id="1.17.1.8"/>
    </reaction>
</comment>
<keyword evidence="4 9" id="KW-0521">NADP</keyword>
<dbReference type="EC" id="1.17.1.8" evidence="9 10"/>
<comment type="function">
    <text evidence="9">Catalyzes the conversion of 4-hydroxy-tetrahydrodipicolinate (HTPA) to tetrahydrodipicolinate.</text>
</comment>
<evidence type="ECO:0000259" key="11">
    <source>
        <dbReference type="Pfam" id="PF01113"/>
    </source>
</evidence>
<feature type="binding site" evidence="9">
    <location>
        <begin position="152"/>
        <end position="153"/>
    </location>
    <ligand>
        <name>(S)-2,3,4,5-tetrahydrodipicolinate</name>
        <dbReference type="ChEBI" id="CHEBI:16845"/>
    </ligand>
</feature>
<feature type="binding site" evidence="9">
    <location>
        <begin position="8"/>
        <end position="13"/>
    </location>
    <ligand>
        <name>NAD(+)</name>
        <dbReference type="ChEBI" id="CHEBI:57540"/>
    </ligand>
</feature>
<dbReference type="GO" id="GO:0016726">
    <property type="term" value="F:oxidoreductase activity, acting on CH or CH2 groups, NAD or NADP as acceptor"/>
    <property type="evidence" value="ECO:0007669"/>
    <property type="project" value="UniProtKB-UniRule"/>
</dbReference>
<dbReference type="RefSeq" id="WP_101028474.1">
    <property type="nucleotide sequence ID" value="NZ_CABMMZ010000026.1"/>
</dbReference>
<comment type="caution">
    <text evidence="9">Was originally thought to be a dihydrodipicolinate reductase (DHDPR), catalyzing the conversion of dihydrodipicolinate to tetrahydrodipicolinate. However, it was shown in E.coli that the substrate of the enzymatic reaction is not dihydrodipicolinate (DHDP) but in fact (2S,4S)-4-hydroxy-2,3,4,5-tetrahydrodipicolinic acid (HTPA), the product released by the DapA-catalyzed reaction.</text>
</comment>
<dbReference type="Gene3D" id="3.40.50.720">
    <property type="entry name" value="NAD(P)-binding Rossmann-like Domain"/>
    <property type="match status" value="1"/>
</dbReference>
<dbReference type="InterPro" id="IPR036291">
    <property type="entry name" value="NAD(P)-bd_dom_sf"/>
</dbReference>
<comment type="caution">
    <text evidence="9">Lacks conserved residue(s) required for the propagation of feature annotation.</text>
</comment>
<dbReference type="HAMAP" id="MF_00102">
    <property type="entry name" value="DapB"/>
    <property type="match status" value="1"/>
</dbReference>
<name>A0A2N0UZN1_9FIRM</name>
<dbReference type="Proteomes" id="UP000233425">
    <property type="component" value="Unassembled WGS sequence"/>
</dbReference>
<feature type="active site" description="Proton donor" evidence="9">
    <location>
        <position position="146"/>
    </location>
</feature>
<keyword evidence="3 9" id="KW-0028">Amino-acid biosynthesis</keyword>
<evidence type="ECO:0000259" key="12">
    <source>
        <dbReference type="Pfam" id="PF05173"/>
    </source>
</evidence>
<keyword evidence="6 9" id="KW-0560">Oxidoreductase</keyword>
<feature type="binding site" evidence="9">
    <location>
        <position position="143"/>
    </location>
    <ligand>
        <name>(S)-2,3,4,5-tetrahydrodipicolinate</name>
        <dbReference type="ChEBI" id="CHEBI:16845"/>
    </ligand>
</feature>
<dbReference type="GO" id="GO:0050661">
    <property type="term" value="F:NADP binding"/>
    <property type="evidence" value="ECO:0007669"/>
    <property type="project" value="UniProtKB-UniRule"/>
</dbReference>
<dbReference type="InterPro" id="IPR000846">
    <property type="entry name" value="DapB_N"/>
</dbReference>
<evidence type="ECO:0000256" key="2">
    <source>
        <dbReference type="ARBA" id="ARBA00022490"/>
    </source>
</evidence>
<keyword evidence="8 9" id="KW-0457">Lysine biosynthesis</keyword>
<comment type="pathway">
    <text evidence="9">Amino-acid biosynthesis; L-lysine biosynthesis via DAP pathway; (S)-tetrahydrodipicolinate from L-aspartate: step 4/4.</text>
</comment>
<dbReference type="CDD" id="cd02274">
    <property type="entry name" value="DHDPR_N"/>
    <property type="match status" value="1"/>
</dbReference>
<comment type="catalytic activity">
    <reaction evidence="9">
        <text>(S)-2,3,4,5-tetrahydrodipicolinate + NAD(+) + H2O = (2S,4S)-4-hydroxy-2,3,4,5-tetrahydrodipicolinate + NADH + H(+)</text>
        <dbReference type="Rhea" id="RHEA:35323"/>
        <dbReference type="ChEBI" id="CHEBI:15377"/>
        <dbReference type="ChEBI" id="CHEBI:15378"/>
        <dbReference type="ChEBI" id="CHEBI:16845"/>
        <dbReference type="ChEBI" id="CHEBI:57540"/>
        <dbReference type="ChEBI" id="CHEBI:57945"/>
        <dbReference type="ChEBI" id="CHEBI:67139"/>
        <dbReference type="EC" id="1.17.1.8"/>
    </reaction>
</comment>
<evidence type="ECO:0000256" key="9">
    <source>
        <dbReference type="HAMAP-Rule" id="MF_00102"/>
    </source>
</evidence>
<dbReference type="PIRSF" id="PIRSF000161">
    <property type="entry name" value="DHPR"/>
    <property type="match status" value="1"/>
</dbReference>
<dbReference type="PANTHER" id="PTHR20836:SF7">
    <property type="entry name" value="4-HYDROXY-TETRAHYDRODIPICOLINATE REDUCTASE"/>
    <property type="match status" value="1"/>
</dbReference>
<evidence type="ECO:0000256" key="10">
    <source>
        <dbReference type="NCBIfam" id="TIGR00036"/>
    </source>
</evidence>
<dbReference type="UniPathway" id="UPA00034">
    <property type="reaction ID" value="UER00018"/>
</dbReference>
<dbReference type="Gene3D" id="3.30.360.10">
    <property type="entry name" value="Dihydrodipicolinate Reductase, domain 2"/>
    <property type="match status" value="1"/>
</dbReference>
<evidence type="ECO:0000313" key="13">
    <source>
        <dbReference type="EMBL" id="PKD32408.1"/>
    </source>
</evidence>
<keyword evidence="2 9" id="KW-0963">Cytoplasm</keyword>
<keyword evidence="7 9" id="KW-0520">NAD</keyword>
<dbReference type="NCBIfam" id="TIGR00036">
    <property type="entry name" value="dapB"/>
    <property type="match status" value="1"/>
</dbReference>
<evidence type="ECO:0000256" key="7">
    <source>
        <dbReference type="ARBA" id="ARBA00023027"/>
    </source>
</evidence>
<dbReference type="GO" id="GO:0008839">
    <property type="term" value="F:4-hydroxy-tetrahydrodipicolinate reductase"/>
    <property type="evidence" value="ECO:0007669"/>
    <property type="project" value="UniProtKB-UniRule"/>
</dbReference>
<evidence type="ECO:0000256" key="6">
    <source>
        <dbReference type="ARBA" id="ARBA00023002"/>
    </source>
</evidence>
<dbReference type="SUPFAM" id="SSF55347">
    <property type="entry name" value="Glyceraldehyde-3-phosphate dehydrogenase-like, C-terminal domain"/>
    <property type="match status" value="1"/>
</dbReference>
<sequence length="254" mass="27721">MVNTAIVGCNGKMGCFVAQAVQSREDCNVLFGVDAFGESNYNFDVFKTFDEATETPDVIIDFSNPAALDGMLSYAVDNKVPCVICTTGFSKDQIAKIEDAAKTIPVFYSGNMSLGINLLIELSKEAAKILGNQFDIEIVEKHHNLKLDAPSGTALMIADGISEQLDEDPQYVYDRHSYRRKRSKNEIGIHSVRGGTIVGEHEVIFAGHDEVVTISHQAQSKEVFAVGAVNAAVFLKDQKAGMYNMGNLLSQKMN</sequence>
<protein>
    <recommendedName>
        <fullName evidence="9 10">4-hydroxy-tetrahydrodipicolinate reductase</fullName>
        <shortName evidence="9">HTPA reductase</shortName>
        <ecNumber evidence="9 10">1.17.1.8</ecNumber>
    </recommendedName>
</protein>
<dbReference type="GO" id="GO:0009089">
    <property type="term" value="P:lysine biosynthetic process via diaminopimelate"/>
    <property type="evidence" value="ECO:0007669"/>
    <property type="project" value="UniProtKB-UniRule"/>
</dbReference>
<dbReference type="Pfam" id="PF01113">
    <property type="entry name" value="DapB_N"/>
    <property type="match status" value="1"/>
</dbReference>